<dbReference type="InterPro" id="IPR028932">
    <property type="entry name" value="TerB-C"/>
</dbReference>
<feature type="coiled-coil region" evidence="1">
    <location>
        <begin position="1690"/>
        <end position="1738"/>
    </location>
</feature>
<reference evidence="4" key="1">
    <citation type="journal article" date="2021" name="PeerJ">
        <title>Extensive microbial diversity within the chicken gut microbiome revealed by metagenomics and culture.</title>
        <authorList>
            <person name="Gilroy R."/>
            <person name="Ravi A."/>
            <person name="Getino M."/>
            <person name="Pursley I."/>
            <person name="Horton D.L."/>
            <person name="Alikhan N.F."/>
            <person name="Baker D."/>
            <person name="Gharbi K."/>
            <person name="Hall N."/>
            <person name="Watson M."/>
            <person name="Adriaenssens E.M."/>
            <person name="Foster-Nyarko E."/>
            <person name="Jarju S."/>
            <person name="Secka A."/>
            <person name="Antonio M."/>
            <person name="Oren A."/>
            <person name="Chaudhuri R.R."/>
            <person name="La Ragione R."/>
            <person name="Hildebrand F."/>
            <person name="Pallen M.J."/>
        </authorList>
    </citation>
    <scope>NUCLEOTIDE SEQUENCE</scope>
    <source>
        <strain evidence="4">378</strain>
    </source>
</reference>
<dbReference type="EMBL" id="JAHLFE010000208">
    <property type="protein sequence ID" value="MBU3845176.1"/>
    <property type="molecule type" value="Genomic_DNA"/>
</dbReference>
<evidence type="ECO:0000256" key="1">
    <source>
        <dbReference type="SAM" id="Coils"/>
    </source>
</evidence>
<protein>
    <recommendedName>
        <fullName evidence="3">TerB-C domain-containing protein</fullName>
    </recommendedName>
</protein>
<dbReference type="Pfam" id="PF15615">
    <property type="entry name" value="TerB_C"/>
    <property type="match status" value="1"/>
</dbReference>
<dbReference type="GO" id="GO:0006357">
    <property type="term" value="P:regulation of transcription by RNA polymerase II"/>
    <property type="evidence" value="ECO:0007669"/>
    <property type="project" value="InterPro"/>
</dbReference>
<feature type="region of interest" description="Disordered" evidence="2">
    <location>
        <begin position="1785"/>
        <end position="1830"/>
    </location>
</feature>
<comment type="caution">
    <text evidence="4">The sequence shown here is derived from an EMBL/GenBank/DDBJ whole genome shotgun (WGS) entry which is preliminary data.</text>
</comment>
<feature type="region of interest" description="Disordered" evidence="2">
    <location>
        <begin position="1161"/>
        <end position="1184"/>
    </location>
</feature>
<evidence type="ECO:0000313" key="4">
    <source>
        <dbReference type="EMBL" id="MBU3845176.1"/>
    </source>
</evidence>
<accession>A0A948THU1</accession>
<feature type="domain" description="TerB-C" evidence="3">
    <location>
        <begin position="1679"/>
        <end position="1914"/>
    </location>
</feature>
<dbReference type="InterPro" id="IPR024943">
    <property type="entry name" value="Enhancer_polycomb"/>
</dbReference>
<sequence length="1923" mass="211506">MGFSLNNIVALINRNEPLPIGFAKALRNVADLTFNRGIYTIAVDDLYAALELDLDPNVDLIGAECYVNSDNLYKVVSILSRQGVSMIPLSVPCTLSVYSTVYLLKKPDLNLDQDVALITRFAKNRPQQLTNRELDSLKRAQEKLRNYNILVRIFECLGAAQSSPLDANQRSVLSEIMSNMMLPHDGERYLRSVYTYACDYGSFQYLYDQPKYFSKPLAPALQESVIDTVARIIAPSHQKITVPDNFPWKALLEQRYKIYCPQIFDLGGSASKESLTRIPLRERQLSVLTLTQKRNRLKKQLDGLLSSINAAPASAAAADESEANTSTTTQEAVAAAAKAAAAAKTSALSAVSSAADVASRVDNTEANKLRQQLLQQRMGFSADFLRRVEDIAAKDDPSLTFDLQELQQHLLHDEDVRLRLPDFAHSRLELFLPPELPPAAQRVVPLVQLDPNNMDDVRVRGHLVKADGSQSSVPAMEQVLQATAHNYNYNMAGITTADAASLELQRLLQSKISNFKTKRNQNVDDWSMERQNLKASAYLRSNDAPWIDPATFPAFASDATNKNSGLMGSWGTAQGANLKRDNPFHVVGFCWDRLTHLYHSYMVWAEDSEHPWPNLNADYGSNLLQFVLFPLKQLGRLDRLNCFEFILRKMFAAQNASSALDEHGRTDEVPLQLLFELELQNDYILQHGCHLPLIFYHSLYYFDKYLEHPATHFNNELFYLELLQDTPFALNIYLSRICHKYGSRLIDIPHEFYGLLALAQLFFPLNEVKQESRRLLQFLLAPSLKASNNFAKVVTMRRLAHWLGRYVQEQANKGNYISLELMPLNVGGGDFAAVAYNQPLSADPLHTETSPSAVHAALAANASFELIAGLSAPEQEVVTATLKLLPAYCAKSLLLRKLVAAMVVKFFAHPEQFYRQAQQQQQMKATAAAVASAAALTNDGDGAPASTLAAAEITASTQDAADESTVATAVTATTSAHDVNDYAAAAAAAAEGEGTLGMAVEEDTLGDDDDDDDALGSDFADGDEYAARFTTKKGRFVPGGLDKSASVHFAANYTEGNASYFLKQATATRAGKKAKARAQVGVGGALAQVANVMPQRKIAAQKAKKAAQEAQLATPQAAEQSAPQTAVVAAEGDAAVQQLTAQKQGLEKLSANAKVQLLTQQSRSKKRSAQARNNAAKHAAAAPQEAASRFASGQTFLENLLQRVEREQSKALEASFEQIVQAAFLYLDHNQLTPEAFAAAMASMSLTASAMASPAAVDADVDSDAAASDACELTAERLNQLQAEQEALRQLLTTAIVDAAQMCLGGHMAPSHIARTRALQQELQRKQLSWINNTPLEKQQQLNDYFAPDCDARVFGSNSPFGDELLEPLYQRYVVPVLRRLLFKEQRCFYAFYPAVEHMKELLTCLLQYTVLTFDQCTFTQGASKRVLIDSFVYEPSEAKYASLRQFALRVQEASALGFADGIPYSQMLALEQVLRHNLKVQLVPHYNWASRDQLVLRPFYKQVRVLSLPEELQDKEMQSYLESLLLALFLSYVALELLYAVTTVDNEDQLMAMLVKELNDYLHLRGDYSVSFVYEYVKATLEVIKDNGALSDKSFLQQLASSNKPWLPQLLGQHMKHCFTFFRHLLMVLFGCVKASNVHKEKVEQGYKLLEPLFKLDEVHTGRRPQPKKGLMILFNNAEEMKKAHPVEAPRLELDMQKIQAKLKESEQVQQVITQLREQEEALVQHKEQELNASLAESDRAQSAQAAAEARAASVAVAAASAATASVFSASAATTAASSAQPSAGIAQENEATPAVQDSAAGAAAAATERATPRIASEPVPATTAATDSGSVTLASKLGPKERSVIEAIAVQGTDAMVYSEFNGICVSHGLISGNYCIEVLNEYAFAEYDEPVLELDGSGEGAIVYITTDLLQDMYKKSRAL</sequence>
<reference evidence="4" key="2">
    <citation type="submission" date="2021-04" db="EMBL/GenBank/DDBJ databases">
        <authorList>
            <person name="Gilroy R."/>
        </authorList>
    </citation>
    <scope>NUCLEOTIDE SEQUENCE</scope>
    <source>
        <strain evidence="4">378</strain>
    </source>
</reference>
<evidence type="ECO:0000256" key="2">
    <source>
        <dbReference type="SAM" id="MobiDB-lite"/>
    </source>
</evidence>
<name>A0A948THU1_9GAMM</name>
<evidence type="ECO:0000259" key="3">
    <source>
        <dbReference type="Pfam" id="PF15615"/>
    </source>
</evidence>
<feature type="compositionally biased region" description="Low complexity" evidence="2">
    <location>
        <begin position="1170"/>
        <end position="1184"/>
    </location>
</feature>
<organism evidence="4 5">
    <name type="scientific">Candidatus Anaerobiospirillum pullicola</name>
    <dbReference type="NCBI Taxonomy" id="2838451"/>
    <lineage>
        <taxon>Bacteria</taxon>
        <taxon>Pseudomonadati</taxon>
        <taxon>Pseudomonadota</taxon>
        <taxon>Gammaproteobacteria</taxon>
        <taxon>Aeromonadales</taxon>
        <taxon>Succinivibrionaceae</taxon>
        <taxon>Anaerobiospirillum</taxon>
    </lineage>
</organism>
<dbReference type="GO" id="GO:0035267">
    <property type="term" value="C:NuA4 histone acetyltransferase complex"/>
    <property type="evidence" value="ECO:0007669"/>
    <property type="project" value="InterPro"/>
</dbReference>
<dbReference type="PANTHER" id="PTHR14898">
    <property type="entry name" value="ENHANCER OF POLYCOMB"/>
    <property type="match status" value="1"/>
</dbReference>
<feature type="compositionally biased region" description="Low complexity" evidence="2">
    <location>
        <begin position="1796"/>
        <end position="1811"/>
    </location>
</feature>
<dbReference type="Proteomes" id="UP000733611">
    <property type="component" value="Unassembled WGS sequence"/>
</dbReference>
<keyword evidence="1" id="KW-0175">Coiled coil</keyword>
<proteinExistence type="predicted"/>
<evidence type="ECO:0000313" key="5">
    <source>
        <dbReference type="Proteomes" id="UP000733611"/>
    </source>
</evidence>
<gene>
    <name evidence="4" type="ORF">H9847_10020</name>
</gene>